<sequence length="116" mass="12817">MEGLFKQTSAYEHGTVGKGCDAGPCQYYQLYSAPIAKRVWAGHVKFGRQFSLSPNNRLVADFYGGFGIRWSILDRSGVPEGPPFYGSYGINLFNPFTDINRPTTSITCGIKVGYSF</sequence>
<comment type="caution">
    <text evidence="1">The sequence shown here is derived from an EMBL/GenBank/DDBJ whole genome shotgun (WGS) entry which is preliminary data.</text>
</comment>
<gene>
    <name evidence="1" type="ORF">HMF3257_07445</name>
</gene>
<evidence type="ECO:0000313" key="2">
    <source>
        <dbReference type="Proteomes" id="UP000249016"/>
    </source>
</evidence>
<name>A0A327NJU7_9BACT</name>
<evidence type="ECO:0000313" key="1">
    <source>
        <dbReference type="EMBL" id="RAI74204.1"/>
    </source>
</evidence>
<accession>A0A327NJU7</accession>
<protein>
    <recommendedName>
        <fullName evidence="3">DUF3575 domain-containing protein</fullName>
    </recommendedName>
</protein>
<reference evidence="1 2" key="1">
    <citation type="submission" date="2018-06" db="EMBL/GenBank/DDBJ databases">
        <title>Spirosoma sp. HMF3257 Genome sequencing and assembly.</title>
        <authorList>
            <person name="Kang H."/>
            <person name="Cha I."/>
            <person name="Kim H."/>
            <person name="Kang J."/>
            <person name="Joh K."/>
        </authorList>
    </citation>
    <scope>NUCLEOTIDE SEQUENCE [LARGE SCALE GENOMIC DNA]</scope>
    <source>
        <strain evidence="1 2">HMF3257</strain>
    </source>
</reference>
<keyword evidence="2" id="KW-1185">Reference proteome</keyword>
<organism evidence="1 2">
    <name type="scientific">Spirosoma telluris</name>
    <dbReference type="NCBI Taxonomy" id="2183553"/>
    <lineage>
        <taxon>Bacteria</taxon>
        <taxon>Pseudomonadati</taxon>
        <taxon>Bacteroidota</taxon>
        <taxon>Cytophagia</taxon>
        <taxon>Cytophagales</taxon>
        <taxon>Cytophagaceae</taxon>
        <taxon>Spirosoma</taxon>
    </lineage>
</organism>
<evidence type="ECO:0008006" key="3">
    <source>
        <dbReference type="Google" id="ProtNLM"/>
    </source>
</evidence>
<dbReference type="Proteomes" id="UP000249016">
    <property type="component" value="Unassembled WGS sequence"/>
</dbReference>
<dbReference type="RefSeq" id="WP_111341072.1">
    <property type="nucleotide sequence ID" value="NZ_QLII01000001.1"/>
</dbReference>
<dbReference type="OrthoDB" id="939956at2"/>
<dbReference type="AlphaFoldDB" id="A0A327NJU7"/>
<proteinExistence type="predicted"/>
<dbReference type="EMBL" id="QLII01000001">
    <property type="protein sequence ID" value="RAI74204.1"/>
    <property type="molecule type" value="Genomic_DNA"/>
</dbReference>